<sequence>MLSLSEAARRPESDVGAETHRLAAQGVSGMLVPAAFEEAYYLGVNLPEQLARLFAPVLPTRIDEDLLDTLCEQAQALVRGHALSDDAVQLFYRALKNARLDSGLLDVRRPDEPQSEQAQVRPPGLAALHALKRLWAQDWTLGAVLARLDDTGGVGVDARPTLLLPAGSRRPDSETQTVRPRQSGPDRDALKG</sequence>
<evidence type="ECO:0000313" key="2">
    <source>
        <dbReference type="EMBL" id="AXG99459.1"/>
    </source>
</evidence>
<dbReference type="AlphaFoldDB" id="A0A345IID7"/>
<evidence type="ECO:0000256" key="1">
    <source>
        <dbReference type="SAM" id="MobiDB-lite"/>
    </source>
</evidence>
<dbReference type="EMBL" id="CP031158">
    <property type="protein sequence ID" value="AXG99459.1"/>
    <property type="molecule type" value="Genomic_DNA"/>
</dbReference>
<proteinExistence type="predicted"/>
<accession>A0A345IID7</accession>
<dbReference type="KEGG" id="dwu:DVJ83_10325"/>
<name>A0A345IID7_9DEIO</name>
<organism evidence="2 3">
    <name type="scientific">Deinococcus wulumuqiensis</name>
    <dbReference type="NCBI Taxonomy" id="980427"/>
    <lineage>
        <taxon>Bacteria</taxon>
        <taxon>Thermotogati</taxon>
        <taxon>Deinococcota</taxon>
        <taxon>Deinococci</taxon>
        <taxon>Deinococcales</taxon>
        <taxon>Deinococcaceae</taxon>
        <taxon>Deinococcus</taxon>
    </lineage>
</organism>
<protein>
    <submittedName>
        <fullName evidence="2">Uncharacterized protein</fullName>
    </submittedName>
</protein>
<dbReference type="RefSeq" id="WP_114672279.1">
    <property type="nucleotide sequence ID" value="NZ_CP031158.1"/>
</dbReference>
<gene>
    <name evidence="2" type="ORF">DVJ83_10325</name>
</gene>
<dbReference type="Proteomes" id="UP000253744">
    <property type="component" value="Chromosome"/>
</dbReference>
<dbReference type="STRING" id="1288484.GCA_000348665_02113"/>
<feature type="region of interest" description="Disordered" evidence="1">
    <location>
        <begin position="158"/>
        <end position="192"/>
    </location>
</feature>
<evidence type="ECO:0000313" key="3">
    <source>
        <dbReference type="Proteomes" id="UP000253744"/>
    </source>
</evidence>
<reference evidence="2 3" key="1">
    <citation type="submission" date="2018-07" db="EMBL/GenBank/DDBJ databases">
        <title>Complete Genome and Methylome Analysis of Deinococcus wulumuqiensis NEB 479.</title>
        <authorList>
            <person name="Fomenkov A."/>
            <person name="Luyten Y."/>
            <person name="Vincze T."/>
            <person name="Anton B.P."/>
            <person name="Clark T."/>
            <person name="Roberts R.J."/>
            <person name="Morgan R.D."/>
        </authorList>
    </citation>
    <scope>NUCLEOTIDE SEQUENCE [LARGE SCALE GENOMIC DNA]</scope>
    <source>
        <strain evidence="2 3">NEB 479</strain>
    </source>
</reference>